<dbReference type="RefSeq" id="WP_013570677.1">
    <property type="nucleotide sequence ID" value="NC_014963.1"/>
</dbReference>
<keyword evidence="2" id="KW-1185">Reference proteome</keyword>
<evidence type="ECO:0000313" key="2">
    <source>
        <dbReference type="Proteomes" id="UP000006844"/>
    </source>
</evidence>
<dbReference type="AlphaFoldDB" id="E8V656"/>
<dbReference type="STRING" id="401053.AciPR4_4202"/>
<organism evidence="1 2">
    <name type="scientific">Terriglobus saanensis (strain ATCC BAA-1853 / DSM 23119 / SP1PR4)</name>
    <dbReference type="NCBI Taxonomy" id="401053"/>
    <lineage>
        <taxon>Bacteria</taxon>
        <taxon>Pseudomonadati</taxon>
        <taxon>Acidobacteriota</taxon>
        <taxon>Terriglobia</taxon>
        <taxon>Terriglobales</taxon>
        <taxon>Acidobacteriaceae</taxon>
        <taxon>Terriglobus</taxon>
    </lineage>
</organism>
<dbReference type="eggNOG" id="COG1403">
    <property type="taxonomic scope" value="Bacteria"/>
</dbReference>
<dbReference type="OrthoDB" id="8479176at2"/>
<dbReference type="Proteomes" id="UP000006844">
    <property type="component" value="Chromosome"/>
</dbReference>
<accession>E8V656</accession>
<evidence type="ECO:0000313" key="1">
    <source>
        <dbReference type="EMBL" id="ADV84947.1"/>
    </source>
</evidence>
<sequence>MPSLTEEQRLRVLPILTALRESIDREAAGDPALRHQIRRYIAKRLEFDERGTPTARRKLKDLKFKLQRGLCNICLAELPPRGAELDRFKAIDGYTEANTQLLCHNCHSTTQKERDAALLQEPPT</sequence>
<dbReference type="HOGENOM" id="CLU_2081499_0_0_0"/>
<proteinExistence type="predicted"/>
<dbReference type="Gene3D" id="1.10.30.50">
    <property type="match status" value="1"/>
</dbReference>
<dbReference type="EMBL" id="CP002467">
    <property type="protein sequence ID" value="ADV84947.1"/>
    <property type="molecule type" value="Genomic_DNA"/>
</dbReference>
<gene>
    <name evidence="1" type="ordered locus">AciPR4_4202</name>
</gene>
<dbReference type="KEGG" id="tsa:AciPR4_4202"/>
<reference evidence="1 2" key="1">
    <citation type="journal article" date="2012" name="Stand. Genomic Sci.">
        <title>Complete genome sequence of Terriglobus saanensis type strain SP1PR4(T), an Acidobacteria from tundra soil.</title>
        <authorList>
            <person name="Rawat S.R."/>
            <person name="Mannisto M.K."/>
            <person name="Starovoytov V."/>
            <person name="Goodwin L."/>
            <person name="Nolan M."/>
            <person name="Hauser L."/>
            <person name="Land M."/>
            <person name="Davenport K.W."/>
            <person name="Woyke T."/>
            <person name="Haggblom M.M."/>
        </authorList>
    </citation>
    <scope>NUCLEOTIDE SEQUENCE</scope>
    <source>
        <strain evidence="2">ATCC BAA-1853 / DSM 23119 / SP1PR4</strain>
    </source>
</reference>
<protein>
    <recommendedName>
        <fullName evidence="3">HNH endonuclease</fullName>
    </recommendedName>
</protein>
<evidence type="ECO:0008006" key="3">
    <source>
        <dbReference type="Google" id="ProtNLM"/>
    </source>
</evidence>
<name>E8V656_TERSS</name>